<evidence type="ECO:0000313" key="8">
    <source>
        <dbReference type="Proteomes" id="UP001159364"/>
    </source>
</evidence>
<dbReference type="InterPro" id="IPR000719">
    <property type="entry name" value="Prot_kinase_dom"/>
</dbReference>
<evidence type="ECO:0000259" key="6">
    <source>
        <dbReference type="PROSITE" id="PS50011"/>
    </source>
</evidence>
<proteinExistence type="predicted"/>
<name>A0AAV8SIW6_9ROSI</name>
<dbReference type="GO" id="GO:0007017">
    <property type="term" value="P:microtubule-based process"/>
    <property type="evidence" value="ECO:0007669"/>
    <property type="project" value="TreeGrafter"/>
</dbReference>
<dbReference type="AlphaFoldDB" id="A0AAV8SIW6"/>
<feature type="compositionally biased region" description="Basic and acidic residues" evidence="5">
    <location>
        <begin position="306"/>
        <end position="315"/>
    </location>
</feature>
<keyword evidence="3" id="KW-0418">Kinase</keyword>
<dbReference type="PROSITE" id="PS50011">
    <property type="entry name" value="PROTEIN_KINASE_DOM"/>
    <property type="match status" value="1"/>
</dbReference>
<feature type="compositionally biased region" description="Polar residues" evidence="5">
    <location>
        <begin position="437"/>
        <end position="452"/>
    </location>
</feature>
<dbReference type="PANTHER" id="PTHR43671">
    <property type="entry name" value="SERINE/THREONINE-PROTEIN KINASE NEK"/>
    <property type="match status" value="1"/>
</dbReference>
<dbReference type="InterPro" id="IPR050660">
    <property type="entry name" value="NEK_Ser/Thr_kinase"/>
</dbReference>
<reference evidence="7 8" key="1">
    <citation type="submission" date="2021-09" db="EMBL/GenBank/DDBJ databases">
        <title>Genomic insights and catalytic innovation underlie evolution of tropane alkaloids biosynthesis.</title>
        <authorList>
            <person name="Wang Y.-J."/>
            <person name="Tian T."/>
            <person name="Huang J.-P."/>
            <person name="Huang S.-X."/>
        </authorList>
    </citation>
    <scope>NUCLEOTIDE SEQUENCE [LARGE SCALE GENOMIC DNA]</scope>
    <source>
        <strain evidence="7">KIB-2018</strain>
        <tissue evidence="7">Leaf</tissue>
    </source>
</reference>
<evidence type="ECO:0000256" key="4">
    <source>
        <dbReference type="ARBA" id="ARBA00022840"/>
    </source>
</evidence>
<evidence type="ECO:0000256" key="3">
    <source>
        <dbReference type="ARBA" id="ARBA00022777"/>
    </source>
</evidence>
<gene>
    <name evidence="7" type="ORF">K2173_003800</name>
</gene>
<keyword evidence="8" id="KW-1185">Reference proteome</keyword>
<dbReference type="GO" id="GO:0005524">
    <property type="term" value="F:ATP binding"/>
    <property type="evidence" value="ECO:0007669"/>
    <property type="project" value="UniProtKB-KW"/>
</dbReference>
<keyword evidence="1" id="KW-0808">Transferase</keyword>
<dbReference type="Proteomes" id="UP001159364">
    <property type="component" value="Linkage Group LG10"/>
</dbReference>
<evidence type="ECO:0000313" key="7">
    <source>
        <dbReference type="EMBL" id="KAJ8752192.1"/>
    </source>
</evidence>
<dbReference type="GO" id="GO:0055028">
    <property type="term" value="C:cortical microtubule"/>
    <property type="evidence" value="ECO:0007669"/>
    <property type="project" value="TreeGrafter"/>
</dbReference>
<feature type="region of interest" description="Disordered" evidence="5">
    <location>
        <begin position="293"/>
        <end position="469"/>
    </location>
</feature>
<dbReference type="PANTHER" id="PTHR43671:SF63">
    <property type="entry name" value="SERINE_THREONINE-PROTEIN KINASE NEK6 ISOFORM X1"/>
    <property type="match status" value="1"/>
</dbReference>
<evidence type="ECO:0000256" key="5">
    <source>
        <dbReference type="SAM" id="MobiDB-lite"/>
    </source>
</evidence>
<dbReference type="CDD" id="cd08215">
    <property type="entry name" value="STKc_Nek"/>
    <property type="match status" value="1"/>
</dbReference>
<dbReference type="GO" id="GO:0004674">
    <property type="term" value="F:protein serine/threonine kinase activity"/>
    <property type="evidence" value="ECO:0007669"/>
    <property type="project" value="TreeGrafter"/>
</dbReference>
<keyword evidence="2" id="KW-0547">Nucleotide-binding</keyword>
<keyword evidence="4" id="KW-0067">ATP-binding</keyword>
<sequence>MDTDSGEMKSKMEDYEILEQIGGGAFDAAFLVLHKTEKKKYVLKKIQLAKKTDKLKRPAHQEKNFIAKLNNPYILEYKDSWLDKGDCLCVVTAYCDGGDMAHIIKKARGIFFTEEKVCKWLTQLLLAVDYLHTNRVFHGDLKCSSIFLTKESDVQLGDFGLAKLLNEEELTSYVVGTPNYMCPELIVDMPYGYKSDIWFLGCCMFEIVAHHPPFRAPDMAGLINKINRCSISPLPIQYSSYLKQIIKSMLRKNPEHRPTAAELLRHRHLQPYLLRCHNLSSVFLPVKPINNLKEKSPKKATSSRYGGKDNRDKESGGVNLPVANRAVSSNLQPNYLPHMDNPTSTSSTEDNLEIKGVDPTSYAAEVSDSITGPKDSSTDSETSVSNGDKPAESRNIPQRDSIGAQCSEITENSKHEGEPPDSETSVSKGQKPADSRNIPQRDSTNAQCSEITENSKHEGEPTAENMEQPQKVDAIKVSIEVQPQKVDTNNMSFEVQPQKVDANNMSFEVQQQKVDANNMSFEVQPKCYDQQPLECIERQDTSRKESHEQKINTCEDDNNLPSSMTKTSVEPLCVQKPESIDVATVVHIGCIPSDSCEKLVLKDDMENNCATQIEENICASEMKDDAASGISLLETLSALSGGDEAKGKWENPGGQRADALESLLELCARLLKQDKIDELAGVLRPFSEETVSSRETAIWLTKSLLSHHKFNGNGGDCS</sequence>
<evidence type="ECO:0000256" key="2">
    <source>
        <dbReference type="ARBA" id="ARBA00022741"/>
    </source>
</evidence>
<feature type="domain" description="Protein kinase" evidence="6">
    <location>
        <begin position="15"/>
        <end position="273"/>
    </location>
</feature>
<organism evidence="7 8">
    <name type="scientific">Erythroxylum novogranatense</name>
    <dbReference type="NCBI Taxonomy" id="1862640"/>
    <lineage>
        <taxon>Eukaryota</taxon>
        <taxon>Viridiplantae</taxon>
        <taxon>Streptophyta</taxon>
        <taxon>Embryophyta</taxon>
        <taxon>Tracheophyta</taxon>
        <taxon>Spermatophyta</taxon>
        <taxon>Magnoliopsida</taxon>
        <taxon>eudicotyledons</taxon>
        <taxon>Gunneridae</taxon>
        <taxon>Pentapetalae</taxon>
        <taxon>rosids</taxon>
        <taxon>fabids</taxon>
        <taxon>Malpighiales</taxon>
        <taxon>Erythroxylaceae</taxon>
        <taxon>Erythroxylum</taxon>
    </lineage>
</organism>
<dbReference type="EMBL" id="JAIWQS010000010">
    <property type="protein sequence ID" value="KAJ8752192.1"/>
    <property type="molecule type" value="Genomic_DNA"/>
</dbReference>
<evidence type="ECO:0000256" key="1">
    <source>
        <dbReference type="ARBA" id="ARBA00022679"/>
    </source>
</evidence>
<dbReference type="InterPro" id="IPR011009">
    <property type="entry name" value="Kinase-like_dom_sf"/>
</dbReference>
<comment type="caution">
    <text evidence="7">The sequence shown here is derived from an EMBL/GenBank/DDBJ whole genome shotgun (WGS) entry which is preliminary data.</text>
</comment>
<accession>A0AAV8SIW6</accession>
<dbReference type="Pfam" id="PF00069">
    <property type="entry name" value="Pkinase"/>
    <property type="match status" value="1"/>
</dbReference>
<dbReference type="Gene3D" id="1.10.510.10">
    <property type="entry name" value="Transferase(Phosphotransferase) domain 1"/>
    <property type="match status" value="1"/>
</dbReference>
<feature type="region of interest" description="Disordered" evidence="5">
    <location>
        <begin position="542"/>
        <end position="562"/>
    </location>
</feature>
<dbReference type="SUPFAM" id="SSF56112">
    <property type="entry name" value="Protein kinase-like (PK-like)"/>
    <property type="match status" value="1"/>
</dbReference>
<dbReference type="Gene3D" id="3.30.200.20">
    <property type="entry name" value="Phosphorylase Kinase, domain 1"/>
    <property type="match status" value="1"/>
</dbReference>
<protein>
    <recommendedName>
        <fullName evidence="6">Protein kinase domain-containing protein</fullName>
    </recommendedName>
</protein>